<name>A0A8S1DMQ9_9INSE</name>
<feature type="compositionally biased region" description="Polar residues" evidence="1">
    <location>
        <begin position="38"/>
        <end position="49"/>
    </location>
</feature>
<evidence type="ECO:0000256" key="1">
    <source>
        <dbReference type="SAM" id="MobiDB-lite"/>
    </source>
</evidence>
<reference evidence="2 3" key="1">
    <citation type="submission" date="2020-04" db="EMBL/GenBank/DDBJ databases">
        <authorList>
            <person name="Alioto T."/>
            <person name="Alioto T."/>
            <person name="Gomez Garrido J."/>
        </authorList>
    </citation>
    <scope>NUCLEOTIDE SEQUENCE [LARGE SCALE GENOMIC DNA]</scope>
</reference>
<dbReference type="Proteomes" id="UP000494165">
    <property type="component" value="Unassembled WGS sequence"/>
</dbReference>
<keyword evidence="3" id="KW-1185">Reference proteome</keyword>
<dbReference type="AlphaFoldDB" id="A0A8S1DMQ9"/>
<sequence>MILASLRSGKKRAKSDQVHWKGSGWPRERGSRDVGTVGATSHSDSQVVNSPGGDLGRSGGGGGEEDPNVTHGTREQRAGRTTTRGEHTTHRFFRRTAPRDGRIAAGGERGSASERRLRGEAILPETDRRKRLIVSLSVLCSEKSVQKIAVSLFSMKPKI</sequence>
<evidence type="ECO:0000313" key="3">
    <source>
        <dbReference type="Proteomes" id="UP000494165"/>
    </source>
</evidence>
<dbReference type="EMBL" id="CADEPI010000267">
    <property type="protein sequence ID" value="CAB3382363.1"/>
    <property type="molecule type" value="Genomic_DNA"/>
</dbReference>
<evidence type="ECO:0000313" key="2">
    <source>
        <dbReference type="EMBL" id="CAB3382363.1"/>
    </source>
</evidence>
<organism evidence="2 3">
    <name type="scientific">Cloeon dipterum</name>
    <dbReference type="NCBI Taxonomy" id="197152"/>
    <lineage>
        <taxon>Eukaryota</taxon>
        <taxon>Metazoa</taxon>
        <taxon>Ecdysozoa</taxon>
        <taxon>Arthropoda</taxon>
        <taxon>Hexapoda</taxon>
        <taxon>Insecta</taxon>
        <taxon>Pterygota</taxon>
        <taxon>Palaeoptera</taxon>
        <taxon>Ephemeroptera</taxon>
        <taxon>Pisciforma</taxon>
        <taxon>Baetidae</taxon>
        <taxon>Cloeon</taxon>
    </lineage>
</organism>
<gene>
    <name evidence="2" type="ORF">CLODIP_2_CD10363</name>
</gene>
<protein>
    <submittedName>
        <fullName evidence="2">Uncharacterized protein</fullName>
    </submittedName>
</protein>
<feature type="compositionally biased region" description="Basic and acidic residues" evidence="1">
    <location>
        <begin position="72"/>
        <end position="89"/>
    </location>
</feature>
<proteinExistence type="predicted"/>
<comment type="caution">
    <text evidence="2">The sequence shown here is derived from an EMBL/GenBank/DDBJ whole genome shotgun (WGS) entry which is preliminary data.</text>
</comment>
<feature type="region of interest" description="Disordered" evidence="1">
    <location>
        <begin position="1"/>
        <end position="120"/>
    </location>
</feature>
<feature type="compositionally biased region" description="Gly residues" evidence="1">
    <location>
        <begin position="53"/>
        <end position="62"/>
    </location>
</feature>
<accession>A0A8S1DMQ9</accession>